<protein>
    <submittedName>
        <fullName evidence="4">Maltose-binding periplasmic protein/domains-like protein</fullName>
    </submittedName>
</protein>
<dbReference type="PROSITE" id="PS51257">
    <property type="entry name" value="PROKAR_LIPOPROTEIN"/>
    <property type="match status" value="1"/>
</dbReference>
<dbReference type="CDD" id="cd14748">
    <property type="entry name" value="PBP2_UgpB"/>
    <property type="match status" value="1"/>
</dbReference>
<dbReference type="eggNOG" id="COG2182">
    <property type="taxonomic scope" value="Bacteria"/>
</dbReference>
<evidence type="ECO:0000256" key="1">
    <source>
        <dbReference type="ARBA" id="ARBA00008520"/>
    </source>
</evidence>
<dbReference type="AlphaFoldDB" id="D2AQS7"/>
<keyword evidence="3" id="KW-0732">Signal</keyword>
<evidence type="ECO:0000256" key="2">
    <source>
        <dbReference type="ARBA" id="ARBA00022448"/>
    </source>
</evidence>
<dbReference type="RefSeq" id="WP_012890217.1">
    <property type="nucleotide sequence ID" value="NC_013595.1"/>
</dbReference>
<name>D2AQS7_STRRD</name>
<dbReference type="HOGENOM" id="CLU_031285_17_0_11"/>
<dbReference type="GO" id="GO:1901982">
    <property type="term" value="F:maltose binding"/>
    <property type="evidence" value="ECO:0007669"/>
    <property type="project" value="TreeGrafter"/>
</dbReference>
<dbReference type="KEGG" id="sro:Sros_3538"/>
<evidence type="ECO:0000256" key="3">
    <source>
        <dbReference type="ARBA" id="ARBA00022729"/>
    </source>
</evidence>
<evidence type="ECO:0000313" key="5">
    <source>
        <dbReference type="Proteomes" id="UP000002029"/>
    </source>
</evidence>
<dbReference type="Pfam" id="PF13416">
    <property type="entry name" value="SBP_bac_8"/>
    <property type="match status" value="1"/>
</dbReference>
<dbReference type="Gene3D" id="3.40.190.10">
    <property type="entry name" value="Periplasmic binding protein-like II"/>
    <property type="match status" value="2"/>
</dbReference>
<proteinExistence type="inferred from homology"/>
<dbReference type="PANTHER" id="PTHR30061:SF50">
    <property type="entry name" value="MALTOSE_MALTODEXTRIN-BINDING PERIPLASMIC PROTEIN"/>
    <property type="match status" value="1"/>
</dbReference>
<dbReference type="EMBL" id="CP001814">
    <property type="protein sequence ID" value="ACZ86474.1"/>
    <property type="molecule type" value="Genomic_DNA"/>
</dbReference>
<dbReference type="SUPFAM" id="SSF53850">
    <property type="entry name" value="Periplasmic binding protein-like II"/>
    <property type="match status" value="1"/>
</dbReference>
<keyword evidence="5" id="KW-1185">Reference proteome</keyword>
<dbReference type="Proteomes" id="UP000002029">
    <property type="component" value="Chromosome"/>
</dbReference>
<dbReference type="GO" id="GO:0055052">
    <property type="term" value="C:ATP-binding cassette (ABC) transporter complex, substrate-binding subunit-containing"/>
    <property type="evidence" value="ECO:0007669"/>
    <property type="project" value="TreeGrafter"/>
</dbReference>
<gene>
    <name evidence="4" type="ordered locus">Sros_3538</name>
</gene>
<reference evidence="4 5" key="1">
    <citation type="journal article" date="2010" name="Stand. Genomic Sci.">
        <title>Complete genome sequence of Streptosporangium roseum type strain (NI 9100).</title>
        <authorList>
            <person name="Nolan M."/>
            <person name="Sikorski J."/>
            <person name="Jando M."/>
            <person name="Lucas S."/>
            <person name="Lapidus A."/>
            <person name="Glavina Del Rio T."/>
            <person name="Chen F."/>
            <person name="Tice H."/>
            <person name="Pitluck S."/>
            <person name="Cheng J.F."/>
            <person name="Chertkov O."/>
            <person name="Sims D."/>
            <person name="Meincke L."/>
            <person name="Brettin T."/>
            <person name="Han C."/>
            <person name="Detter J.C."/>
            <person name="Bruce D."/>
            <person name="Goodwin L."/>
            <person name="Land M."/>
            <person name="Hauser L."/>
            <person name="Chang Y.J."/>
            <person name="Jeffries C.D."/>
            <person name="Ivanova N."/>
            <person name="Mavromatis K."/>
            <person name="Mikhailova N."/>
            <person name="Chen A."/>
            <person name="Palaniappan K."/>
            <person name="Chain P."/>
            <person name="Rohde M."/>
            <person name="Goker M."/>
            <person name="Bristow J."/>
            <person name="Eisen J.A."/>
            <person name="Markowitz V."/>
            <person name="Hugenholtz P."/>
            <person name="Kyrpides N.C."/>
            <person name="Klenk H.P."/>
        </authorList>
    </citation>
    <scope>NUCLEOTIDE SEQUENCE [LARGE SCALE GENOMIC DNA]</scope>
    <source>
        <strain evidence="5">ATCC 12428 / DSM 43021 / JCM 3005 / NI 9100</strain>
    </source>
</reference>
<keyword evidence="2" id="KW-0813">Transport</keyword>
<dbReference type="PANTHER" id="PTHR30061">
    <property type="entry name" value="MALTOSE-BINDING PERIPLASMIC PROTEIN"/>
    <property type="match status" value="1"/>
</dbReference>
<dbReference type="GO" id="GO:0042956">
    <property type="term" value="P:maltodextrin transmembrane transport"/>
    <property type="evidence" value="ECO:0007669"/>
    <property type="project" value="TreeGrafter"/>
</dbReference>
<accession>D2AQS7</accession>
<dbReference type="InterPro" id="IPR006059">
    <property type="entry name" value="SBP"/>
</dbReference>
<dbReference type="STRING" id="479432.Sros_3538"/>
<organism evidence="4 5">
    <name type="scientific">Streptosporangium roseum (strain ATCC 12428 / DSM 43021 / JCM 3005 / KCTC 9067 / NCIMB 10171 / NRRL 2505 / NI 9100)</name>
    <dbReference type="NCBI Taxonomy" id="479432"/>
    <lineage>
        <taxon>Bacteria</taxon>
        <taxon>Bacillati</taxon>
        <taxon>Actinomycetota</taxon>
        <taxon>Actinomycetes</taxon>
        <taxon>Streptosporangiales</taxon>
        <taxon>Streptosporangiaceae</taxon>
        <taxon>Streptosporangium</taxon>
    </lineage>
</organism>
<sequence>MIRRVTGTAAGMALLIGLAACGGDGSGEAAETTTLTYWMFQDRTPQAGEVVEKLRTDFEKANNVTVKIVKIPKDDYNTKLGSAVAGGTVPDVGILDQPLVSRYALDGTIKEMPAGTVDEKAYYAGALNTNRVNGKLYGLPVDHTAVALFYNRKLVPTPPKTWDELKQITAKIHQDDPQTAGMVVPKGDGYGGWIWPGVLAGAGGSLVDEKAKKILFDQQPGVDALQLWVDLLSSSPRKITDSDKAFENGLAGMMISGPWDVANIKDQFPDLEFGTAPLPYKTEPAGNIGGENAVVFTKGRNADLAWKWLKHLTSAENNTQLAQALGGFPTNIAAAEKDAATFGPEQAAFLEQLKVAQARPALPQWIQVNDEIIAPAIESALSGKVTSQQALSDAAAKTRALLGWTG</sequence>
<dbReference type="GO" id="GO:0015768">
    <property type="term" value="P:maltose transport"/>
    <property type="evidence" value="ECO:0007669"/>
    <property type="project" value="TreeGrafter"/>
</dbReference>
<evidence type="ECO:0000313" key="4">
    <source>
        <dbReference type="EMBL" id="ACZ86474.1"/>
    </source>
</evidence>
<comment type="similarity">
    <text evidence="1">Belongs to the bacterial solute-binding protein 1 family.</text>
</comment>